<dbReference type="Pfam" id="PF05725">
    <property type="entry name" value="FNIP"/>
    <property type="match status" value="1"/>
</dbReference>
<dbReference type="EMBL" id="ADBJ01000043">
    <property type="protein sequence ID" value="EFA77301.1"/>
    <property type="molecule type" value="Genomic_DNA"/>
</dbReference>
<reference evidence="1 2" key="1">
    <citation type="journal article" date="2011" name="Genome Res.">
        <title>Phylogeny-wide analysis of social amoeba genomes highlights ancient origins for complex intercellular communication.</title>
        <authorList>
            <person name="Heidel A.J."/>
            <person name="Lawal H.M."/>
            <person name="Felder M."/>
            <person name="Schilde C."/>
            <person name="Helps N.R."/>
            <person name="Tunggal B."/>
            <person name="Rivero F."/>
            <person name="John U."/>
            <person name="Schleicher M."/>
            <person name="Eichinger L."/>
            <person name="Platzer M."/>
            <person name="Noegel A.A."/>
            <person name="Schaap P."/>
            <person name="Gloeckner G."/>
        </authorList>
    </citation>
    <scope>NUCLEOTIDE SEQUENCE [LARGE SCALE GENOMIC DNA]</scope>
    <source>
        <strain evidence="2">ATCC 26659 / Pp 5 / PN500</strain>
    </source>
</reference>
<evidence type="ECO:0000313" key="1">
    <source>
        <dbReference type="EMBL" id="EFA77301.1"/>
    </source>
</evidence>
<dbReference type="PANTHER" id="PTHR32134:SF92">
    <property type="entry name" value="FNIP REPEAT-CONTAINING PROTEIN"/>
    <property type="match status" value="1"/>
</dbReference>
<protein>
    <recommendedName>
        <fullName evidence="3">FNIP repeat-containing protein</fullName>
    </recommendedName>
</protein>
<dbReference type="Proteomes" id="UP000001396">
    <property type="component" value="Unassembled WGS sequence"/>
</dbReference>
<dbReference type="InterPro" id="IPR036047">
    <property type="entry name" value="F-box-like_dom_sf"/>
</dbReference>
<organism evidence="1 2">
    <name type="scientific">Heterostelium pallidum (strain ATCC 26659 / Pp 5 / PN500)</name>
    <name type="common">Cellular slime mold</name>
    <name type="synonym">Polysphondylium pallidum</name>
    <dbReference type="NCBI Taxonomy" id="670386"/>
    <lineage>
        <taxon>Eukaryota</taxon>
        <taxon>Amoebozoa</taxon>
        <taxon>Evosea</taxon>
        <taxon>Eumycetozoa</taxon>
        <taxon>Dictyostelia</taxon>
        <taxon>Acytosteliales</taxon>
        <taxon>Acytosteliaceae</taxon>
        <taxon>Heterostelium</taxon>
    </lineage>
</organism>
<evidence type="ECO:0000313" key="2">
    <source>
        <dbReference type="Proteomes" id="UP000001396"/>
    </source>
</evidence>
<evidence type="ECO:0008006" key="3">
    <source>
        <dbReference type="Google" id="ProtNLM"/>
    </source>
</evidence>
<dbReference type="PANTHER" id="PTHR32134">
    <property type="entry name" value="FNIP REPEAT-CONTAINING PROTEIN"/>
    <property type="match status" value="1"/>
</dbReference>
<dbReference type="FunCoup" id="D3BMT9">
    <property type="interactions" value="162"/>
</dbReference>
<proteinExistence type="predicted"/>
<dbReference type="RefSeq" id="XP_020429430.1">
    <property type="nucleotide sequence ID" value="XM_020583243.1"/>
</dbReference>
<dbReference type="Gene3D" id="1.20.1280.50">
    <property type="match status" value="1"/>
</dbReference>
<keyword evidence="2" id="KW-1185">Reference proteome</keyword>
<dbReference type="GeneID" id="31367979"/>
<dbReference type="InParanoid" id="D3BMT9"/>
<comment type="caution">
    <text evidence="1">The sequence shown here is derived from an EMBL/GenBank/DDBJ whole genome shotgun (WGS) entry which is preliminary data.</text>
</comment>
<sequence>MNREYNDNSNNNNVFIKLSHLLLKKIISFLDDHIDRIRFTLVCRRWFQERLHYLVLAKYYSNGSLNSYINCCEKDNITKQLNLNIVENPNHFKNRLNYTTTDTFMKESVISPIFSSVSLLEIKDFDISRMKSHLERSNVRTVSLRRYNLELQPGSLPSNIDTLGLSDYSFPLQSNHLPLGLKKLLLYNYEFDLIDRTILPVTLTTIEYCPLSWIKHLKHLPYLESLVISVDFPVGFMEQGDFPNTLTKLDLSLSTFGTSNSLYIPSSIKHLTISSTYDVESNVLPRDAHYDYLCISDFKSAILPGHLPANIKELVLFGYNQPLVPGSLPFGIETLRLPSLKSQYLCQGVIPASTKNLYIFENDQEHPVDIRSIPNSVETFSFPFYKSEIDFQRLPDSIRTIHCRIELLNRYGVGSIKSTIIKIDIYGVNSFYSLERIDEDHFILTSTSNIAFINLKELENTLYVDAKNMESNSQCNIL</sequence>
<gene>
    <name evidence="1" type="ORF">PPL_12512</name>
</gene>
<dbReference type="InterPro" id="IPR008615">
    <property type="entry name" value="FNIP"/>
</dbReference>
<name>D3BMT9_HETP5</name>
<dbReference type="SUPFAM" id="SSF52058">
    <property type="entry name" value="L domain-like"/>
    <property type="match status" value="1"/>
</dbReference>
<dbReference type="SUPFAM" id="SSF81383">
    <property type="entry name" value="F-box domain"/>
    <property type="match status" value="1"/>
</dbReference>
<accession>D3BMT9</accession>
<dbReference type="AlphaFoldDB" id="D3BMT9"/>
<dbReference type="InterPro" id="IPR051251">
    <property type="entry name" value="STK_FNIP-Repeat"/>
</dbReference>